<accession>A0AAE3ZJG3</accession>
<feature type="chain" id="PRO_5042202597" description="DUF4185 domain-containing protein" evidence="2">
    <location>
        <begin position="22"/>
        <end position="510"/>
    </location>
</feature>
<evidence type="ECO:0000256" key="2">
    <source>
        <dbReference type="SAM" id="SignalP"/>
    </source>
</evidence>
<sequence length="510" mass="53197">MALNARVRVAALSVLVLVATAGCDGWSGPPTAVGTTSATLSAQTRCLAESTTNPCTYWFQYWADGATTVTGTPQRVANVNTNGFVEVTEAITGLTPGTLYHSRFCGFGDGNVPAPGLCVGQPGGAVTSPGTRPDTGDHNSTQRFRTADAGTAATVDLGRPLSTADTAERPISRDAGFSAAYSATNALWIFGDTVHRDGSPPWLLGTTAAAGPYTRGQVPTTLQELPTPPAAPTPGRTGVAMFLPQPQGLLVPGTPTAENPNPPPVACGAEGSRSYPASWTSGMTRIPGTGRLLIAYHQICVALDRDWPVERVTLTEYDPATNRFGGTVTPFTAAPLQNGVPVVRQLGSPVFGGDGFLYLYTHDFATARVVAARVAANAASWGDAANYRWWNGTTWTGTQSAAVSVITGAPEIWSAHVADFTGVGTHRLAMIVQTSFGTGGYRVYEAASPAGPWTAGPAGRVPDTCPGGGFGCYAFTGHAELSTADRFWLSWYSPGDRNGFAHLRLASVPW</sequence>
<feature type="region of interest" description="Disordered" evidence="1">
    <location>
        <begin position="125"/>
        <end position="145"/>
    </location>
</feature>
<evidence type="ECO:0000256" key="1">
    <source>
        <dbReference type="SAM" id="MobiDB-lite"/>
    </source>
</evidence>
<evidence type="ECO:0000313" key="3">
    <source>
        <dbReference type="EMBL" id="MDR7321049.1"/>
    </source>
</evidence>
<name>A0AAE3ZJG3_9ACTN</name>
<reference evidence="3 4" key="1">
    <citation type="submission" date="2023-07" db="EMBL/GenBank/DDBJ databases">
        <title>Sequencing the genomes of 1000 actinobacteria strains.</title>
        <authorList>
            <person name="Klenk H.-P."/>
        </authorList>
    </citation>
    <scope>NUCLEOTIDE SEQUENCE [LARGE SCALE GENOMIC DNA]</scope>
    <source>
        <strain evidence="3 4">DSM 44711</strain>
    </source>
</reference>
<evidence type="ECO:0008006" key="5">
    <source>
        <dbReference type="Google" id="ProtNLM"/>
    </source>
</evidence>
<dbReference type="EMBL" id="JAVDYC010000001">
    <property type="protein sequence ID" value="MDR7321049.1"/>
    <property type="molecule type" value="Genomic_DNA"/>
</dbReference>
<comment type="caution">
    <text evidence="3">The sequence shown here is derived from an EMBL/GenBank/DDBJ whole genome shotgun (WGS) entry which is preliminary data.</text>
</comment>
<dbReference type="Proteomes" id="UP001183629">
    <property type="component" value="Unassembled WGS sequence"/>
</dbReference>
<proteinExistence type="predicted"/>
<gene>
    <name evidence="3" type="ORF">J2S44_001299</name>
</gene>
<evidence type="ECO:0000313" key="4">
    <source>
        <dbReference type="Proteomes" id="UP001183629"/>
    </source>
</evidence>
<keyword evidence="2" id="KW-0732">Signal</keyword>
<dbReference type="RefSeq" id="WP_310409827.1">
    <property type="nucleotide sequence ID" value="NZ_JAVDYC010000001.1"/>
</dbReference>
<keyword evidence="4" id="KW-1185">Reference proteome</keyword>
<protein>
    <recommendedName>
        <fullName evidence="5">DUF4185 domain-containing protein</fullName>
    </recommendedName>
</protein>
<dbReference type="PROSITE" id="PS51257">
    <property type="entry name" value="PROKAR_LIPOPROTEIN"/>
    <property type="match status" value="1"/>
</dbReference>
<feature type="signal peptide" evidence="2">
    <location>
        <begin position="1"/>
        <end position="21"/>
    </location>
</feature>
<dbReference type="AlphaFoldDB" id="A0AAE3ZJG3"/>
<organism evidence="3 4">
    <name type="scientific">Catenuloplanes niger</name>
    <dbReference type="NCBI Taxonomy" id="587534"/>
    <lineage>
        <taxon>Bacteria</taxon>
        <taxon>Bacillati</taxon>
        <taxon>Actinomycetota</taxon>
        <taxon>Actinomycetes</taxon>
        <taxon>Micromonosporales</taxon>
        <taxon>Micromonosporaceae</taxon>
        <taxon>Catenuloplanes</taxon>
    </lineage>
</organism>